<dbReference type="InterPro" id="IPR012337">
    <property type="entry name" value="RNaseH-like_sf"/>
</dbReference>
<dbReference type="OrthoDB" id="684824at2759"/>
<reference evidence="2" key="1">
    <citation type="submission" date="2017-07" db="EMBL/GenBank/DDBJ databases">
        <title>Taro Niue Genome Assembly and Annotation.</title>
        <authorList>
            <person name="Atibalentja N."/>
            <person name="Keating K."/>
            <person name="Fields C.J."/>
        </authorList>
    </citation>
    <scope>NUCLEOTIDE SEQUENCE</scope>
    <source>
        <strain evidence="2">Niue_2</strain>
        <tissue evidence="2">Leaf</tissue>
    </source>
</reference>
<dbReference type="InterPro" id="IPR025525">
    <property type="entry name" value="hAT-like_transposase_RNase-H"/>
</dbReference>
<dbReference type="Pfam" id="PF14372">
    <property type="entry name" value="hAT-like_RNase-H"/>
    <property type="match status" value="1"/>
</dbReference>
<evidence type="ECO:0000313" key="2">
    <source>
        <dbReference type="EMBL" id="MQM12050.1"/>
    </source>
</evidence>
<sequence length="190" mass="22551">MRWNSTYIMLERVAEFEKVFSCLQLYDSSYPYALSVNEWKNIKLVIECLNIYIIHVSLKQWSVHDESFISLMASRMLLKFDKYWRKTNTLLAIATILDPQFKMFMVRYFFEKIYGDQAEEKIEEVKIGLQRFYDTYVTRRSDHSFESRSLNISSMASISKRRVGSSSRNTLTSMHMEFGQYLQQSSLLSS</sequence>
<dbReference type="PANTHER" id="PTHR23272:SF184">
    <property type="entry name" value="OS03G0311250 PROTEIN"/>
    <property type="match status" value="1"/>
</dbReference>
<comment type="caution">
    <text evidence="2">The sequence shown here is derived from an EMBL/GenBank/DDBJ whole genome shotgun (WGS) entry which is preliminary data.</text>
</comment>
<gene>
    <name evidence="2" type="ORF">Taro_044961</name>
</gene>
<feature type="domain" description="hAT-like transposase RNase-H fold" evidence="1">
    <location>
        <begin position="51"/>
        <end position="136"/>
    </location>
</feature>
<organism evidence="2 3">
    <name type="scientific">Colocasia esculenta</name>
    <name type="common">Wild taro</name>
    <name type="synonym">Arum esculentum</name>
    <dbReference type="NCBI Taxonomy" id="4460"/>
    <lineage>
        <taxon>Eukaryota</taxon>
        <taxon>Viridiplantae</taxon>
        <taxon>Streptophyta</taxon>
        <taxon>Embryophyta</taxon>
        <taxon>Tracheophyta</taxon>
        <taxon>Spermatophyta</taxon>
        <taxon>Magnoliopsida</taxon>
        <taxon>Liliopsida</taxon>
        <taxon>Araceae</taxon>
        <taxon>Aroideae</taxon>
        <taxon>Colocasieae</taxon>
        <taxon>Colocasia</taxon>
    </lineage>
</organism>
<proteinExistence type="predicted"/>
<dbReference type="EMBL" id="NMUH01005181">
    <property type="protein sequence ID" value="MQM12050.1"/>
    <property type="molecule type" value="Genomic_DNA"/>
</dbReference>
<accession>A0A843X608</accession>
<dbReference type="SUPFAM" id="SSF53098">
    <property type="entry name" value="Ribonuclease H-like"/>
    <property type="match status" value="1"/>
</dbReference>
<dbReference type="Proteomes" id="UP000652761">
    <property type="component" value="Unassembled WGS sequence"/>
</dbReference>
<dbReference type="AlphaFoldDB" id="A0A843X608"/>
<dbReference type="GO" id="GO:0003677">
    <property type="term" value="F:DNA binding"/>
    <property type="evidence" value="ECO:0007669"/>
    <property type="project" value="InterPro"/>
</dbReference>
<evidence type="ECO:0000313" key="3">
    <source>
        <dbReference type="Proteomes" id="UP000652761"/>
    </source>
</evidence>
<evidence type="ECO:0000259" key="1">
    <source>
        <dbReference type="Pfam" id="PF14372"/>
    </source>
</evidence>
<keyword evidence="3" id="KW-1185">Reference proteome</keyword>
<protein>
    <recommendedName>
        <fullName evidence="1">hAT-like transposase RNase-H fold domain-containing protein</fullName>
    </recommendedName>
</protein>
<dbReference type="PANTHER" id="PTHR23272">
    <property type="entry name" value="BED FINGER-RELATED"/>
    <property type="match status" value="1"/>
</dbReference>
<name>A0A843X608_COLES</name>